<evidence type="ECO:0000256" key="1">
    <source>
        <dbReference type="SAM" id="MobiDB-lite"/>
    </source>
</evidence>
<evidence type="ECO:0000313" key="4">
    <source>
        <dbReference type="Proteomes" id="UP000286931"/>
    </source>
</evidence>
<sequence length="287" mass="28342">MRRIVIRVGAAAVAGALLLTATACGRDEEALAREYEAGRASAPAAGKAAAPSTPAATTPAAKAAPSLAPPAATTAPEEPPPALPPIEESSGPTGAGNGSDPAAQSRLDAALLTAAEMPAGAYDGSRGDPESRERAQQPSCQAVIDLLRPGQAATAPIASAQASVTRGDPNPTGFTVVELFAFTDAGARDLFAQGRRALRGCPSITSIDADGATETDTYAEIPHAALGDESLAVGMSPGAGGALGMIVVRVGPTIVVVSNADLAAATPGLPADDLVARQIAKLRTAGG</sequence>
<reference evidence="3 4" key="1">
    <citation type="submission" date="2018-12" db="EMBL/GenBank/DDBJ databases">
        <title>Draft genome sequence of Embleya hyalina NBRC 13850T.</title>
        <authorList>
            <person name="Komaki H."/>
            <person name="Hosoyama A."/>
            <person name="Kimura A."/>
            <person name="Ichikawa N."/>
            <person name="Tamura T."/>
        </authorList>
    </citation>
    <scope>NUCLEOTIDE SEQUENCE [LARGE SCALE GENOMIC DNA]</scope>
    <source>
        <strain evidence="3 4">NBRC 13850</strain>
    </source>
</reference>
<evidence type="ECO:0008006" key="5">
    <source>
        <dbReference type="Google" id="ProtNLM"/>
    </source>
</evidence>
<protein>
    <recommendedName>
        <fullName evidence="5">Lipoprotein</fullName>
    </recommendedName>
</protein>
<organism evidence="3 4">
    <name type="scientific">Embleya hyalina</name>
    <dbReference type="NCBI Taxonomy" id="516124"/>
    <lineage>
        <taxon>Bacteria</taxon>
        <taxon>Bacillati</taxon>
        <taxon>Actinomycetota</taxon>
        <taxon>Actinomycetes</taxon>
        <taxon>Kitasatosporales</taxon>
        <taxon>Streptomycetaceae</taxon>
        <taxon>Embleya</taxon>
    </lineage>
</organism>
<feature type="signal peptide" evidence="2">
    <location>
        <begin position="1"/>
        <end position="25"/>
    </location>
</feature>
<dbReference type="Proteomes" id="UP000286931">
    <property type="component" value="Unassembled WGS sequence"/>
</dbReference>
<evidence type="ECO:0000256" key="2">
    <source>
        <dbReference type="SAM" id="SignalP"/>
    </source>
</evidence>
<dbReference type="OrthoDB" id="9823808at2"/>
<feature type="chain" id="PRO_5038333789" description="Lipoprotein" evidence="2">
    <location>
        <begin position="26"/>
        <end position="287"/>
    </location>
</feature>
<evidence type="ECO:0000313" key="3">
    <source>
        <dbReference type="EMBL" id="GCE00954.1"/>
    </source>
</evidence>
<proteinExistence type="predicted"/>
<comment type="caution">
    <text evidence="3">The sequence shown here is derived from an EMBL/GenBank/DDBJ whole genome shotgun (WGS) entry which is preliminary data.</text>
</comment>
<keyword evidence="2" id="KW-0732">Signal</keyword>
<gene>
    <name evidence="3" type="ORF">EHYA_08683</name>
</gene>
<dbReference type="AlphaFoldDB" id="A0A401Z2A4"/>
<name>A0A401Z2A4_9ACTN</name>
<dbReference type="PROSITE" id="PS51257">
    <property type="entry name" value="PROKAR_LIPOPROTEIN"/>
    <property type="match status" value="1"/>
</dbReference>
<keyword evidence="4" id="KW-1185">Reference proteome</keyword>
<feature type="region of interest" description="Disordered" evidence="1">
    <location>
        <begin position="42"/>
        <end position="103"/>
    </location>
</feature>
<accession>A0A401Z2A4</accession>
<feature type="compositionally biased region" description="Low complexity" evidence="1">
    <location>
        <begin position="42"/>
        <end position="76"/>
    </location>
</feature>
<dbReference type="RefSeq" id="WP_160161768.1">
    <property type="nucleotide sequence ID" value="NZ_BIFH01000043.1"/>
</dbReference>
<dbReference type="EMBL" id="BIFH01000043">
    <property type="protein sequence ID" value="GCE00954.1"/>
    <property type="molecule type" value="Genomic_DNA"/>
</dbReference>